<evidence type="ECO:0000256" key="7">
    <source>
        <dbReference type="RuleBase" id="RU363032"/>
    </source>
</evidence>
<evidence type="ECO:0000256" key="6">
    <source>
        <dbReference type="ARBA" id="ARBA00023136"/>
    </source>
</evidence>
<dbReference type="SUPFAM" id="SSF161098">
    <property type="entry name" value="MetI-like"/>
    <property type="match status" value="1"/>
</dbReference>
<feature type="domain" description="ABC transmembrane type-1" evidence="9">
    <location>
        <begin position="106"/>
        <end position="316"/>
    </location>
</feature>
<feature type="compositionally biased region" description="Low complexity" evidence="8">
    <location>
        <begin position="1"/>
        <end position="17"/>
    </location>
</feature>
<evidence type="ECO:0000256" key="1">
    <source>
        <dbReference type="ARBA" id="ARBA00004651"/>
    </source>
</evidence>
<evidence type="ECO:0000256" key="4">
    <source>
        <dbReference type="ARBA" id="ARBA00022692"/>
    </source>
</evidence>
<evidence type="ECO:0000256" key="2">
    <source>
        <dbReference type="ARBA" id="ARBA00022448"/>
    </source>
</evidence>
<feature type="transmembrane region" description="Helical" evidence="7">
    <location>
        <begin position="112"/>
        <end position="131"/>
    </location>
</feature>
<keyword evidence="5 7" id="KW-1133">Transmembrane helix</keyword>
<reference evidence="10 11" key="1">
    <citation type="journal article" date="2013" name="Genome Announc.">
        <title>Complete Genome Sequence of the Probiotic Bifidobacterium thermophilum Strain RBL67.</title>
        <authorList>
            <person name="Jans C."/>
            <person name="Lacroix C."/>
            <person name="Follador R."/>
            <person name="Stevens M.J."/>
        </authorList>
    </citation>
    <scope>NUCLEOTIDE SEQUENCE [LARGE SCALE GENOMIC DNA]</scope>
    <source>
        <strain evidence="10 11">RBL67</strain>
    </source>
</reference>
<evidence type="ECO:0000259" key="9">
    <source>
        <dbReference type="PROSITE" id="PS50928"/>
    </source>
</evidence>
<evidence type="ECO:0000313" key="11">
    <source>
        <dbReference type="Proteomes" id="UP000011835"/>
    </source>
</evidence>
<dbReference type="InterPro" id="IPR035906">
    <property type="entry name" value="MetI-like_sf"/>
</dbReference>
<dbReference type="PANTHER" id="PTHR43227:SF11">
    <property type="entry name" value="BLL4140 PROTEIN"/>
    <property type="match status" value="1"/>
</dbReference>
<dbReference type="Gene3D" id="1.10.3720.10">
    <property type="entry name" value="MetI-like"/>
    <property type="match status" value="1"/>
</dbReference>
<dbReference type="AlphaFoldDB" id="M4RDF9"/>
<dbReference type="Pfam" id="PF00528">
    <property type="entry name" value="BPD_transp_1"/>
    <property type="match status" value="1"/>
</dbReference>
<sequence length="329" mass="36488">MTTPSITAAAAPSAPATRQPYAAEANTQKKPNIIDKLARHFSRYWELWVLSAPALIFVAVFAYVPMWGIQLAFRKFDPDKGLTGGDWVGFYYFNQFFHSPLFGEIMGNTIRISLWTLVMGFIFPIILALLINQIHSSKVKGFVQTVTYMPHFISIVVIVSMLNIFLTPGTGIIGRFLGPESVMGNPKAITSVYWISEVWQHCGWNSIIYLAALAGVDTSLYEAAKIDGAGRWQLIRNVDIPAIMPTASILLILSMGSVLNVGFDKIFLMQNSLNLPATEVISTYTYKIGILNSQFSYSTAIGLFNTVINFIFLITANAISKRISETSIF</sequence>
<keyword evidence="11" id="KW-1185">Reference proteome</keyword>
<organism evidence="10 11">
    <name type="scientific">Bifidobacterium thermophilum RBL67</name>
    <dbReference type="NCBI Taxonomy" id="1254439"/>
    <lineage>
        <taxon>Bacteria</taxon>
        <taxon>Bacillati</taxon>
        <taxon>Actinomycetota</taxon>
        <taxon>Actinomycetes</taxon>
        <taxon>Bifidobacteriales</taxon>
        <taxon>Bifidobacteriaceae</taxon>
        <taxon>Bifidobacterium</taxon>
    </lineage>
</organism>
<feature type="transmembrane region" description="Helical" evidence="7">
    <location>
        <begin position="152"/>
        <end position="178"/>
    </location>
</feature>
<comment type="similarity">
    <text evidence="7">Belongs to the binding-protein-dependent transport system permease family.</text>
</comment>
<dbReference type="KEGG" id="btp:D805_1284"/>
<evidence type="ECO:0000256" key="8">
    <source>
        <dbReference type="SAM" id="MobiDB-lite"/>
    </source>
</evidence>
<dbReference type="Proteomes" id="UP000011835">
    <property type="component" value="Chromosome"/>
</dbReference>
<dbReference type="HOGENOM" id="CLU_016047_0_1_11"/>
<dbReference type="PROSITE" id="PS50928">
    <property type="entry name" value="ABC_TM1"/>
    <property type="match status" value="1"/>
</dbReference>
<keyword evidence="4 7" id="KW-0812">Transmembrane</keyword>
<keyword evidence="2 7" id="KW-0813">Transport</keyword>
<dbReference type="eggNOG" id="COG4209">
    <property type="taxonomic scope" value="Bacteria"/>
</dbReference>
<dbReference type="GO" id="GO:0055085">
    <property type="term" value="P:transmembrane transport"/>
    <property type="evidence" value="ECO:0007669"/>
    <property type="project" value="InterPro"/>
</dbReference>
<name>M4RDF9_9BIFI</name>
<accession>M4RDF9</accession>
<proteinExistence type="inferred from homology"/>
<dbReference type="InterPro" id="IPR050809">
    <property type="entry name" value="UgpAE/MalFG_permease"/>
</dbReference>
<dbReference type="PATRIC" id="fig|1254439.12.peg.1277"/>
<dbReference type="CDD" id="cd06261">
    <property type="entry name" value="TM_PBP2"/>
    <property type="match status" value="1"/>
</dbReference>
<feature type="transmembrane region" description="Helical" evidence="7">
    <location>
        <begin position="242"/>
        <end position="263"/>
    </location>
</feature>
<feature type="transmembrane region" description="Helical" evidence="7">
    <location>
        <begin position="47"/>
        <end position="69"/>
    </location>
</feature>
<evidence type="ECO:0000256" key="5">
    <source>
        <dbReference type="ARBA" id="ARBA00022989"/>
    </source>
</evidence>
<comment type="subcellular location">
    <subcellularLocation>
        <location evidence="1 7">Cell membrane</location>
        <topology evidence="1 7">Multi-pass membrane protein</topology>
    </subcellularLocation>
</comment>
<dbReference type="EMBL" id="CP004346">
    <property type="protein sequence ID" value="AGH41551.1"/>
    <property type="molecule type" value="Genomic_DNA"/>
</dbReference>
<evidence type="ECO:0000313" key="10">
    <source>
        <dbReference type="EMBL" id="AGH41551.1"/>
    </source>
</evidence>
<keyword evidence="3" id="KW-1003">Cell membrane</keyword>
<feature type="region of interest" description="Disordered" evidence="8">
    <location>
        <begin position="1"/>
        <end position="24"/>
    </location>
</feature>
<dbReference type="PANTHER" id="PTHR43227">
    <property type="entry name" value="BLL4140 PROTEIN"/>
    <property type="match status" value="1"/>
</dbReference>
<feature type="transmembrane region" description="Helical" evidence="7">
    <location>
        <begin position="295"/>
        <end position="319"/>
    </location>
</feature>
<keyword evidence="6 7" id="KW-0472">Membrane</keyword>
<protein>
    <submittedName>
        <fullName evidence="10">Polysaccharide ABC transporter permease</fullName>
    </submittedName>
</protein>
<dbReference type="InterPro" id="IPR000515">
    <property type="entry name" value="MetI-like"/>
</dbReference>
<evidence type="ECO:0000256" key="3">
    <source>
        <dbReference type="ARBA" id="ARBA00022475"/>
    </source>
</evidence>
<dbReference type="RefSeq" id="WP_015450808.1">
    <property type="nucleotide sequence ID" value="NC_020546.1"/>
</dbReference>
<dbReference type="GO" id="GO:0005886">
    <property type="term" value="C:plasma membrane"/>
    <property type="evidence" value="ECO:0007669"/>
    <property type="project" value="UniProtKB-SubCell"/>
</dbReference>
<gene>
    <name evidence="10" type="ORF">D805_1284</name>
</gene>